<proteinExistence type="predicted"/>
<reference evidence="1 2" key="1">
    <citation type="journal article" date="2014" name="J. Biotechnol.">
        <title>Complete genome sequence of the actinobacterium Amycolatopsis japonica MG417-CF17(T) (=DSM 44213T) producing (S,S)-N,N'-ethylenediaminedisuccinic acid.</title>
        <authorList>
            <person name="Stegmann E."/>
            <person name="Albersmeier A."/>
            <person name="Spohn M."/>
            <person name="Gert H."/>
            <person name="Weber T."/>
            <person name="Wohlleben W."/>
            <person name="Kalinowski J."/>
            <person name="Ruckert C."/>
        </authorList>
    </citation>
    <scope>NUCLEOTIDE SEQUENCE [LARGE SCALE GENOMIC DNA]</scope>
    <source>
        <strain evidence="2">MG417-CF17 (DSM 44213)</strain>
    </source>
</reference>
<dbReference type="Proteomes" id="UP000028492">
    <property type="component" value="Chromosome"/>
</dbReference>
<dbReference type="EMBL" id="CP008953">
    <property type="protein sequence ID" value="AIG73773.1"/>
    <property type="molecule type" value="Genomic_DNA"/>
</dbReference>
<evidence type="ECO:0000313" key="2">
    <source>
        <dbReference type="Proteomes" id="UP000028492"/>
    </source>
</evidence>
<name>A0A075ULK7_9PSEU</name>
<protein>
    <submittedName>
        <fullName evidence="1">Uncharacterized protein</fullName>
    </submittedName>
</protein>
<accession>A0A075ULK7</accession>
<gene>
    <name evidence="1" type="ORF">AJAP_04250</name>
</gene>
<keyword evidence="2" id="KW-1185">Reference proteome</keyword>
<dbReference type="KEGG" id="aja:AJAP_04250"/>
<sequence>MAVRDRILSGLPVTVSACTYHELHKRTHTYVNTVDTASSAWRPWSNSGSRKARRIEDVSLVDGGLTCYQASSFSRKSSQARGNE</sequence>
<organism evidence="1 2">
    <name type="scientific">Amycolatopsis japonica</name>
    <dbReference type="NCBI Taxonomy" id="208439"/>
    <lineage>
        <taxon>Bacteria</taxon>
        <taxon>Bacillati</taxon>
        <taxon>Actinomycetota</taxon>
        <taxon>Actinomycetes</taxon>
        <taxon>Pseudonocardiales</taxon>
        <taxon>Pseudonocardiaceae</taxon>
        <taxon>Amycolatopsis</taxon>
        <taxon>Amycolatopsis japonica group</taxon>
    </lineage>
</organism>
<dbReference type="STRING" id="208439.AJAP_04250"/>
<dbReference type="PROSITE" id="PS51257">
    <property type="entry name" value="PROKAR_LIPOPROTEIN"/>
    <property type="match status" value="1"/>
</dbReference>
<dbReference type="AlphaFoldDB" id="A0A075ULK7"/>
<evidence type="ECO:0000313" key="1">
    <source>
        <dbReference type="EMBL" id="AIG73773.1"/>
    </source>
</evidence>
<dbReference type="HOGENOM" id="CLU_2520315_0_0_11"/>